<keyword evidence="2" id="KW-1185">Reference proteome</keyword>
<feature type="region of interest" description="Disordered" evidence="1">
    <location>
        <begin position="364"/>
        <end position="387"/>
    </location>
</feature>
<protein>
    <submittedName>
        <fullName evidence="3">Uncharacterized protein</fullName>
    </submittedName>
</protein>
<name>A0A914ZME8_PARUN</name>
<dbReference type="Proteomes" id="UP000887569">
    <property type="component" value="Unplaced"/>
</dbReference>
<evidence type="ECO:0000256" key="1">
    <source>
        <dbReference type="SAM" id="MobiDB-lite"/>
    </source>
</evidence>
<reference evidence="3" key="1">
    <citation type="submission" date="2022-11" db="UniProtKB">
        <authorList>
            <consortium name="WormBaseParasite"/>
        </authorList>
    </citation>
    <scope>IDENTIFICATION</scope>
</reference>
<proteinExistence type="predicted"/>
<evidence type="ECO:0000313" key="3">
    <source>
        <dbReference type="WBParaSite" id="PgB09_g041_t01"/>
    </source>
</evidence>
<accession>A0A914ZME8</accession>
<dbReference type="AlphaFoldDB" id="A0A914ZME8"/>
<evidence type="ECO:0000313" key="2">
    <source>
        <dbReference type="Proteomes" id="UP000887569"/>
    </source>
</evidence>
<dbReference type="WBParaSite" id="PgB09_g041_t01">
    <property type="protein sequence ID" value="PgB09_g041_t01"/>
    <property type="gene ID" value="PgB09_g041"/>
</dbReference>
<feature type="compositionally biased region" description="Polar residues" evidence="1">
    <location>
        <begin position="364"/>
        <end position="381"/>
    </location>
</feature>
<sequence length="530" mass="59491">MGRTCWQMPRKPRFETSGLAAGVDKWYLDELKELSATATVPEFLQKRERLFELRGQGYCRNDEVDGAGQSTRSLLDEWAAVVKRKLKEQQIFEELCNTFFMTLDDLQVGVHHYEKTVESQLPEVNERFSYAHLKNQLFTDCYERQITNDDMKNQLITKDPQQCLILDSGDEHLCSEILEEGLSADFQDNGLCMTAAEDQFSALTSSDSGQNVRTSEDVLSSDIEQTQLSTYKLGEQLEVALERNGYKGSTLENGQVKDDECDKKQELRNLAAGDSNVALGTEEGDRKESEVEKIYAPGIEGQSPSPVTTTTFSLSDRHIESGCINERSILTECDRCTSACSEFHAVTLEDVTVIGYSQDVQLSTVSSDENQSPEQPRSPDSMSFVRDRSTDSLDELLNGSGLRSGCLRDEMDPQSGRGKLPRSFSDLGCFNWSTHVSVMKSDLVSNLAECHLNEFRAGNENVGDVIEQAVTNYNSIRGDPTTNVQEIFLPKNCLRHFTFSPIASVNTLYRRLAGSCRVFVNRVFCKRRIS</sequence>
<organism evidence="2 3">
    <name type="scientific">Parascaris univalens</name>
    <name type="common">Nematode worm</name>
    <dbReference type="NCBI Taxonomy" id="6257"/>
    <lineage>
        <taxon>Eukaryota</taxon>
        <taxon>Metazoa</taxon>
        <taxon>Ecdysozoa</taxon>
        <taxon>Nematoda</taxon>
        <taxon>Chromadorea</taxon>
        <taxon>Rhabditida</taxon>
        <taxon>Spirurina</taxon>
        <taxon>Ascaridomorpha</taxon>
        <taxon>Ascaridoidea</taxon>
        <taxon>Ascarididae</taxon>
        <taxon>Parascaris</taxon>
    </lineage>
</organism>